<sequence length="259" mass="29614">MDVVIGQIVNLNFEESDGSASPTPPNHAIPVLEQKKRKLFLGGLRYQTNEEHIRQYFEDHLKCETSEIHVNRHKETGKPKHFALVTLKNVEDVDKVLMQPHHFILGRNIEIKKAGRTYLPGMPPQPTRYHPMDPLCEDKPFMNDGEPPKRYPNQVRRSKYGFHDYVDEERRLKKWQETDKGDWNMGKARLDNADVRIMHNNSRQFPKSASNGPSTSATAFESDSAHSTRSAGPNRFAGLGNSRLFGSLVKKQKGKKADE</sequence>
<feature type="region of interest" description="Disordered" evidence="4">
    <location>
        <begin position="202"/>
        <end position="259"/>
    </location>
</feature>
<keyword evidence="1" id="KW-0677">Repeat</keyword>
<dbReference type="Gene3D" id="3.30.70.330">
    <property type="match status" value="1"/>
</dbReference>
<dbReference type="PROSITE" id="PS50102">
    <property type="entry name" value="RRM"/>
    <property type="match status" value="1"/>
</dbReference>
<dbReference type="GO" id="GO:0006417">
    <property type="term" value="P:regulation of translation"/>
    <property type="evidence" value="ECO:0007669"/>
    <property type="project" value="TreeGrafter"/>
</dbReference>
<accession>A0A4U5MDQ2</accession>
<reference evidence="6 7" key="1">
    <citation type="journal article" date="2015" name="Genome Biol.">
        <title>Comparative genomics of Steinernema reveals deeply conserved gene regulatory networks.</title>
        <authorList>
            <person name="Dillman A.R."/>
            <person name="Macchietto M."/>
            <person name="Porter C.F."/>
            <person name="Rogers A."/>
            <person name="Williams B."/>
            <person name="Antoshechkin I."/>
            <person name="Lee M.M."/>
            <person name="Goodwin Z."/>
            <person name="Lu X."/>
            <person name="Lewis E.E."/>
            <person name="Goodrich-Blair H."/>
            <person name="Stock S.P."/>
            <person name="Adams B.J."/>
            <person name="Sternberg P.W."/>
            <person name="Mortazavi A."/>
        </authorList>
    </citation>
    <scope>NUCLEOTIDE SEQUENCE [LARGE SCALE GENOMIC DNA]</scope>
    <source>
        <strain evidence="6 7">ALL</strain>
    </source>
</reference>
<keyword evidence="2 3" id="KW-0694">RNA-binding</keyword>
<evidence type="ECO:0000313" key="7">
    <source>
        <dbReference type="Proteomes" id="UP000298663"/>
    </source>
</evidence>
<keyword evidence="7" id="KW-1185">Reference proteome</keyword>
<dbReference type="InterPro" id="IPR012677">
    <property type="entry name" value="Nucleotide-bd_a/b_plait_sf"/>
</dbReference>
<dbReference type="SMART" id="SM00360">
    <property type="entry name" value="RRM"/>
    <property type="match status" value="1"/>
</dbReference>
<name>A0A4U5MDQ2_STECR</name>
<reference evidence="6 7" key="2">
    <citation type="journal article" date="2019" name="G3 (Bethesda)">
        <title>Hybrid Assembly of the Genome of the Entomopathogenic Nematode Steinernema carpocapsae Identifies the X-Chromosome.</title>
        <authorList>
            <person name="Serra L."/>
            <person name="Macchietto M."/>
            <person name="Macias-Munoz A."/>
            <person name="McGill C.J."/>
            <person name="Rodriguez I.M."/>
            <person name="Rodriguez B."/>
            <person name="Murad R."/>
            <person name="Mortazavi A."/>
        </authorList>
    </citation>
    <scope>NUCLEOTIDE SEQUENCE [LARGE SCALE GENOMIC DNA]</scope>
    <source>
        <strain evidence="6 7">ALL</strain>
    </source>
</reference>
<dbReference type="PANTHER" id="PTHR48032">
    <property type="entry name" value="RNA-BINDING PROTEIN MUSASHI HOMOLOG RBP6"/>
    <property type="match status" value="1"/>
</dbReference>
<dbReference type="InterPro" id="IPR000504">
    <property type="entry name" value="RRM_dom"/>
</dbReference>
<evidence type="ECO:0000259" key="5">
    <source>
        <dbReference type="PROSITE" id="PS50102"/>
    </source>
</evidence>
<feature type="compositionally biased region" description="Polar residues" evidence="4">
    <location>
        <begin position="202"/>
        <end position="231"/>
    </location>
</feature>
<feature type="domain" description="RRM" evidence="5">
    <location>
        <begin position="37"/>
        <end position="116"/>
    </location>
</feature>
<dbReference type="Pfam" id="PF00076">
    <property type="entry name" value="RRM_1"/>
    <property type="match status" value="1"/>
</dbReference>
<dbReference type="SUPFAM" id="SSF54928">
    <property type="entry name" value="RNA-binding domain, RBD"/>
    <property type="match status" value="1"/>
</dbReference>
<gene>
    <name evidence="6" type="ORF">L596_023193</name>
</gene>
<dbReference type="OrthoDB" id="439808at2759"/>
<evidence type="ECO:0000256" key="3">
    <source>
        <dbReference type="PROSITE-ProRule" id="PRU00176"/>
    </source>
</evidence>
<dbReference type="EMBL" id="AZBU02000008">
    <property type="protein sequence ID" value="TKR66973.1"/>
    <property type="molecule type" value="Genomic_DNA"/>
</dbReference>
<dbReference type="PANTHER" id="PTHR48032:SF6">
    <property type="entry name" value="RNA-BINDING (RRM_RBD_RNP MOTIFS) FAMILY PROTEIN"/>
    <property type="match status" value="1"/>
</dbReference>
<evidence type="ECO:0000256" key="1">
    <source>
        <dbReference type="ARBA" id="ARBA00022737"/>
    </source>
</evidence>
<dbReference type="STRING" id="34508.A0A4U5MDQ2"/>
<evidence type="ECO:0000313" key="6">
    <source>
        <dbReference type="EMBL" id="TKR66973.1"/>
    </source>
</evidence>
<organism evidence="6 7">
    <name type="scientific">Steinernema carpocapsae</name>
    <name type="common">Entomopathogenic nematode</name>
    <dbReference type="NCBI Taxonomy" id="34508"/>
    <lineage>
        <taxon>Eukaryota</taxon>
        <taxon>Metazoa</taxon>
        <taxon>Ecdysozoa</taxon>
        <taxon>Nematoda</taxon>
        <taxon>Chromadorea</taxon>
        <taxon>Rhabditida</taxon>
        <taxon>Tylenchina</taxon>
        <taxon>Panagrolaimomorpha</taxon>
        <taxon>Strongyloidoidea</taxon>
        <taxon>Steinernematidae</taxon>
        <taxon>Steinernema</taxon>
    </lineage>
</organism>
<dbReference type="Proteomes" id="UP000298663">
    <property type="component" value="Unassembled WGS sequence"/>
</dbReference>
<proteinExistence type="predicted"/>
<feature type="compositionally biased region" description="Basic residues" evidence="4">
    <location>
        <begin position="250"/>
        <end position="259"/>
    </location>
</feature>
<dbReference type="GO" id="GO:0003729">
    <property type="term" value="F:mRNA binding"/>
    <property type="evidence" value="ECO:0007669"/>
    <property type="project" value="TreeGrafter"/>
</dbReference>
<comment type="caution">
    <text evidence="6">The sequence shown here is derived from an EMBL/GenBank/DDBJ whole genome shotgun (WGS) entry which is preliminary data.</text>
</comment>
<dbReference type="InterPro" id="IPR035979">
    <property type="entry name" value="RBD_domain_sf"/>
</dbReference>
<dbReference type="AlphaFoldDB" id="A0A4U5MDQ2"/>
<evidence type="ECO:0000256" key="4">
    <source>
        <dbReference type="SAM" id="MobiDB-lite"/>
    </source>
</evidence>
<evidence type="ECO:0000256" key="2">
    <source>
        <dbReference type="ARBA" id="ARBA00022884"/>
    </source>
</evidence>
<protein>
    <recommendedName>
        <fullName evidence="5">RRM domain-containing protein</fullName>
    </recommendedName>
</protein>